<dbReference type="AlphaFoldDB" id="C1BMR7"/>
<evidence type="ECO:0000256" key="1">
    <source>
        <dbReference type="ARBA" id="ARBA00005537"/>
    </source>
</evidence>
<dbReference type="PANTHER" id="PTHR12186">
    <property type="entry name" value="SIKE FAMILY MEMBER"/>
    <property type="match status" value="1"/>
</dbReference>
<organism evidence="4">
    <name type="scientific">Caligus rogercresseyi</name>
    <name type="common">Sea louse</name>
    <dbReference type="NCBI Taxonomy" id="217165"/>
    <lineage>
        <taxon>Eukaryota</taxon>
        <taxon>Metazoa</taxon>
        <taxon>Ecdysozoa</taxon>
        <taxon>Arthropoda</taxon>
        <taxon>Crustacea</taxon>
        <taxon>Multicrustacea</taxon>
        <taxon>Hexanauplia</taxon>
        <taxon>Copepoda</taxon>
        <taxon>Siphonostomatoida</taxon>
        <taxon>Caligidae</taxon>
        <taxon>Caligus</taxon>
    </lineage>
</organism>
<proteinExistence type="evidence at transcript level"/>
<evidence type="ECO:0000313" key="4">
    <source>
        <dbReference type="EMBL" id="ACO10320.1"/>
    </source>
</evidence>
<evidence type="ECO:0000256" key="2">
    <source>
        <dbReference type="ARBA" id="ARBA00023054"/>
    </source>
</evidence>
<sequence length="135" mass="15684">MTSMRDILEDARKLSRRLRSHDVALDRLIGSAEDNLKRIQSLKQYQEAQDQLNSVGSSKLRTQIVLDLQKENHHIRELQQENMELRAALEDHQKATELIMSKYRQHLSHLVNSSKIDTSIVQAPLQGVRNIFLFI</sequence>
<accession>C1BMR7</accession>
<gene>
    <name evidence="4" type="primary">FGOP2</name>
</gene>
<reference evidence="4" key="1">
    <citation type="submission" date="2009-03" db="EMBL/GenBank/DDBJ databases">
        <title>Caligus rogercresseyi ESTs and full-length cDNAs.</title>
        <authorList>
            <person name="Yasuike M."/>
            <person name="von Schalburg K."/>
            <person name="Cooper G."/>
            <person name="Leong J."/>
            <person name="Jones S.R.M."/>
            <person name="Koop B.F."/>
        </authorList>
    </citation>
    <scope>NUCLEOTIDE SEQUENCE</scope>
    <source>
        <tissue evidence="4">Whole tissue</tissue>
    </source>
</reference>
<dbReference type="InterPro" id="IPR008555">
    <property type="entry name" value="SIKE"/>
</dbReference>
<comment type="similarity">
    <text evidence="1">Belongs to the SIKE family.</text>
</comment>
<evidence type="ECO:0000256" key="3">
    <source>
        <dbReference type="SAM" id="Coils"/>
    </source>
</evidence>
<protein>
    <submittedName>
        <fullName evidence="4">FGFR1 oncogene partner 2 homolog</fullName>
    </submittedName>
</protein>
<dbReference type="EMBL" id="BT075896">
    <property type="protein sequence ID" value="ACO10320.1"/>
    <property type="molecule type" value="mRNA"/>
</dbReference>
<dbReference type="Pfam" id="PF05769">
    <property type="entry name" value="SIKE"/>
    <property type="match status" value="1"/>
</dbReference>
<feature type="coiled-coil region" evidence="3">
    <location>
        <begin position="68"/>
        <end position="98"/>
    </location>
</feature>
<dbReference type="PANTHER" id="PTHR12186:SF2">
    <property type="entry name" value="FGFR1 ONCOGENE PARTNER 2 HOMOLOG"/>
    <property type="match status" value="1"/>
</dbReference>
<name>C1BMR7_CALRO</name>
<keyword evidence="2 3" id="KW-0175">Coiled coil</keyword>